<dbReference type="EMBL" id="QRGO01000001">
    <property type="protein sequence ID" value="RDV05132.1"/>
    <property type="molecule type" value="Genomic_DNA"/>
</dbReference>
<protein>
    <submittedName>
        <fullName evidence="1">Uncharacterized protein</fullName>
    </submittedName>
</protein>
<proteinExistence type="predicted"/>
<reference evidence="2" key="1">
    <citation type="submission" date="2018-08" db="EMBL/GenBank/DDBJ databases">
        <authorList>
            <person name="Kim S.-J."/>
            <person name="Jung G.-Y."/>
        </authorList>
    </citation>
    <scope>NUCLEOTIDE SEQUENCE [LARGE SCALE GENOMIC DNA]</scope>
    <source>
        <strain evidence="2">GY_H</strain>
    </source>
</reference>
<dbReference type="AlphaFoldDB" id="A0A371BC41"/>
<gene>
    <name evidence="1" type="ORF">DXH78_11495</name>
</gene>
<sequence length="178" mass="20006">MKNSQGLALRNEYTRLVGLFQGAWASLELTTDYAIGQFLNVTHEQCHLITAGMMFGRKSRLLADLIKRSDHPQKSKILEPFNKIRGMSKRDVFAHGYIRGDAESVTFLERAAGGEFKATEHTFTFMEFQIHVATIAKLATEFYEALGCTREQVSDFANAALSLNRKSKKSPETPKSRA</sequence>
<dbReference type="Proteomes" id="UP000263993">
    <property type="component" value="Unassembled WGS sequence"/>
</dbReference>
<organism evidence="1 2">
    <name type="scientific">Undibacter mobilis</name>
    <dbReference type="NCBI Taxonomy" id="2292256"/>
    <lineage>
        <taxon>Bacteria</taxon>
        <taxon>Pseudomonadati</taxon>
        <taxon>Pseudomonadota</taxon>
        <taxon>Alphaproteobacteria</taxon>
        <taxon>Hyphomicrobiales</taxon>
        <taxon>Nitrobacteraceae</taxon>
        <taxon>Undibacter</taxon>
    </lineage>
</organism>
<evidence type="ECO:0000313" key="2">
    <source>
        <dbReference type="Proteomes" id="UP000263993"/>
    </source>
</evidence>
<accession>A0A371BC41</accession>
<evidence type="ECO:0000313" key="1">
    <source>
        <dbReference type="EMBL" id="RDV05132.1"/>
    </source>
</evidence>
<comment type="caution">
    <text evidence="1">The sequence shown here is derived from an EMBL/GenBank/DDBJ whole genome shotgun (WGS) entry which is preliminary data.</text>
</comment>
<dbReference type="OrthoDB" id="9865658at2"/>
<keyword evidence="2" id="KW-1185">Reference proteome</keyword>
<name>A0A371BC41_9BRAD</name>
<dbReference type="RefSeq" id="WP_115517159.1">
    <property type="nucleotide sequence ID" value="NZ_QRGO01000001.1"/>
</dbReference>